<keyword evidence="14" id="KW-0413">Isomerase</keyword>
<keyword evidence="4" id="KW-0479">Metal-binding</keyword>
<dbReference type="SMART" id="SM00487">
    <property type="entry name" value="DEXDc"/>
    <property type="match status" value="1"/>
</dbReference>
<dbReference type="Pfam" id="PF16124">
    <property type="entry name" value="RecQ_Zn_bind"/>
    <property type="match status" value="1"/>
</dbReference>
<dbReference type="AlphaFoldDB" id="A0A9W3JN07"/>
<comment type="cofactor">
    <cofactor evidence="1">
        <name>Mg(2+)</name>
        <dbReference type="ChEBI" id="CHEBI:18420"/>
    </cofactor>
</comment>
<keyword evidence="11" id="KW-0238">DNA-binding</keyword>
<name>A0A9W3JN07_BACTU</name>
<dbReference type="Proteomes" id="UP000005257">
    <property type="component" value="Chromosome"/>
</dbReference>
<dbReference type="GO" id="GO:0005737">
    <property type="term" value="C:cytoplasm"/>
    <property type="evidence" value="ECO:0007669"/>
    <property type="project" value="TreeGrafter"/>
</dbReference>
<dbReference type="SMART" id="SM00490">
    <property type="entry name" value="HELICc"/>
    <property type="match status" value="1"/>
</dbReference>
<dbReference type="GO" id="GO:0005524">
    <property type="term" value="F:ATP binding"/>
    <property type="evidence" value="ECO:0007669"/>
    <property type="project" value="UniProtKB-KW"/>
</dbReference>
<evidence type="ECO:0000259" key="17">
    <source>
        <dbReference type="PROSITE" id="PS50967"/>
    </source>
</evidence>
<dbReference type="PANTHER" id="PTHR13710">
    <property type="entry name" value="DNA HELICASE RECQ FAMILY MEMBER"/>
    <property type="match status" value="1"/>
</dbReference>
<dbReference type="FunFam" id="3.40.50.300:FF:001746">
    <property type="entry name" value="ATP-dependent DNA helicase recQ"/>
    <property type="match status" value="1"/>
</dbReference>
<sequence>MFTKAQELLASYFGYSSFRRGQDETIKNVLDGKDTVCIMPTGGGKSICYQIPALVFEGTTLVISPLISLMKDQVDTLVQNGISATYINSSISIAEANQRIQLAKQGHYKLLYVAPERLDSMEFVDQLIDMKIPMIAIDEAHCISQWGHDFRPSYLHIHRILDYLPEKPLVLALTATATPQVREDICNTLEINQENTIMTTFERENLSFSVIKGQDRNAYLADYIRQNQKESGIIYAATRKVVDQLYEDLMKAGVSVSKYHAGMSDSDRNEQQELFLRDEVSVMVATSAFGMGIDKSNIRYVIHYQLPKNMESYYQEAGRAGRDGLDSTCILLYSSQDVQVQRFLIDQSTGESRFSNELEKLQNMTDYCHTEQCLQSFILQYFGEEPKEDCGRCGNCTDDRESIDVTRESQMVLSCMIRTNQRFGKQMIAQVLTGSKNKKVIEFNFHTLPTYGLLSNRSVKEVSEFIEFLISDELIAVEHGTYPTLKVTEKGKEVLLGKENVLRKERVETRQIVQDHPLFEVLREVRKEIAQGEGVPPFVIFSDQTLKDMCVKMPQSDSELLTVKGIGEHKLVKYGSHFLQAVQHFIEENPNYAETIKTEVVAERKKSGKASANSHLETYEMYKQGIDLNEIAKERNLSRQTIENHLIRCYEDGMEVEWQSFVPAEYESLIETAVQNAEGGLKSIKEQLPNEVSYFMIRAYLQIRK</sequence>
<dbReference type="InterPro" id="IPR027417">
    <property type="entry name" value="P-loop_NTPase"/>
</dbReference>
<keyword evidence="8 20" id="KW-0347">Helicase</keyword>
<dbReference type="GO" id="GO:0016787">
    <property type="term" value="F:hydrolase activity"/>
    <property type="evidence" value="ECO:0007669"/>
    <property type="project" value="UniProtKB-KW"/>
</dbReference>
<dbReference type="PROSITE" id="PS51194">
    <property type="entry name" value="HELICASE_CTER"/>
    <property type="match status" value="1"/>
</dbReference>
<evidence type="ECO:0000259" key="18">
    <source>
        <dbReference type="PROSITE" id="PS51192"/>
    </source>
</evidence>
<dbReference type="EMBL" id="CP003763">
    <property type="protein sequence ID" value="AFQ26517.1"/>
    <property type="molecule type" value="Genomic_DNA"/>
</dbReference>
<evidence type="ECO:0000259" key="19">
    <source>
        <dbReference type="PROSITE" id="PS51194"/>
    </source>
</evidence>
<evidence type="ECO:0000256" key="6">
    <source>
        <dbReference type="ARBA" id="ARBA00022763"/>
    </source>
</evidence>
<dbReference type="InterPro" id="IPR010997">
    <property type="entry name" value="HRDC-like_sf"/>
</dbReference>
<dbReference type="Pfam" id="PF09382">
    <property type="entry name" value="RQC"/>
    <property type="match status" value="1"/>
</dbReference>
<dbReference type="Pfam" id="PF14493">
    <property type="entry name" value="HTH_40"/>
    <property type="match status" value="1"/>
</dbReference>
<evidence type="ECO:0000313" key="20">
    <source>
        <dbReference type="EMBL" id="AFQ26517.1"/>
    </source>
</evidence>
<dbReference type="InterPro" id="IPR004589">
    <property type="entry name" value="DNA_helicase_ATP-dep_RecQ"/>
</dbReference>
<dbReference type="PROSITE" id="PS51192">
    <property type="entry name" value="HELICASE_ATP_BIND_1"/>
    <property type="match status" value="1"/>
</dbReference>
<dbReference type="GO" id="GO:0046872">
    <property type="term" value="F:metal ion binding"/>
    <property type="evidence" value="ECO:0007669"/>
    <property type="project" value="UniProtKB-KW"/>
</dbReference>
<dbReference type="FunFam" id="1.10.10.10:FF:000564">
    <property type="entry name" value="ATP-dependent DNA helicase RecQ"/>
    <property type="match status" value="1"/>
</dbReference>
<dbReference type="PANTHER" id="PTHR13710:SF105">
    <property type="entry name" value="ATP-DEPENDENT DNA HELICASE Q1"/>
    <property type="match status" value="1"/>
</dbReference>
<accession>A0A9W3JN07</accession>
<keyword evidence="9" id="KW-0862">Zinc</keyword>
<dbReference type="SUPFAM" id="SSF52540">
    <property type="entry name" value="P-loop containing nucleoside triphosphate hydrolases"/>
    <property type="match status" value="1"/>
</dbReference>
<dbReference type="GO" id="GO:0003677">
    <property type="term" value="F:DNA binding"/>
    <property type="evidence" value="ECO:0007669"/>
    <property type="project" value="UniProtKB-KW"/>
</dbReference>
<dbReference type="CDD" id="cd17920">
    <property type="entry name" value="DEXHc_RecQ"/>
    <property type="match status" value="1"/>
</dbReference>
<dbReference type="InterPro" id="IPR032284">
    <property type="entry name" value="RecQ_Zn-bd"/>
</dbReference>
<dbReference type="InterPro" id="IPR002121">
    <property type="entry name" value="HRDC_dom"/>
</dbReference>
<dbReference type="SUPFAM" id="SSF47819">
    <property type="entry name" value="HRDC-like"/>
    <property type="match status" value="1"/>
</dbReference>
<evidence type="ECO:0000256" key="8">
    <source>
        <dbReference type="ARBA" id="ARBA00022806"/>
    </source>
</evidence>
<dbReference type="InterPro" id="IPR011545">
    <property type="entry name" value="DEAD/DEAH_box_helicase_dom"/>
</dbReference>
<dbReference type="SUPFAM" id="SSF46785">
    <property type="entry name" value="Winged helix' DNA-binding domain"/>
    <property type="match status" value="1"/>
</dbReference>
<dbReference type="FunFam" id="3.40.50.300:FF:000296">
    <property type="entry name" value="ATP-dependent DNA helicase RecQ"/>
    <property type="match status" value="1"/>
</dbReference>
<feature type="domain" description="Helicase ATP-binding" evidence="18">
    <location>
        <begin position="26"/>
        <end position="195"/>
    </location>
</feature>
<dbReference type="Pfam" id="PF00570">
    <property type="entry name" value="HRDC"/>
    <property type="match status" value="1"/>
</dbReference>
<gene>
    <name evidence="20" type="ORF">BTF1_11610</name>
</gene>
<keyword evidence="13" id="KW-0234">DNA repair</keyword>
<dbReference type="InterPro" id="IPR001650">
    <property type="entry name" value="Helicase_C-like"/>
</dbReference>
<dbReference type="CDD" id="cd18794">
    <property type="entry name" value="SF2_C_RecQ"/>
    <property type="match status" value="1"/>
</dbReference>
<evidence type="ECO:0000256" key="13">
    <source>
        <dbReference type="ARBA" id="ARBA00023204"/>
    </source>
</evidence>
<dbReference type="RefSeq" id="WP_000494275.1">
    <property type="nucleotide sequence ID" value="NC_018508.1"/>
</dbReference>
<dbReference type="InterPro" id="IPR036388">
    <property type="entry name" value="WH-like_DNA-bd_sf"/>
</dbReference>
<dbReference type="Gene3D" id="1.10.10.10">
    <property type="entry name" value="Winged helix-like DNA-binding domain superfamily/Winged helix DNA-binding domain"/>
    <property type="match status" value="1"/>
</dbReference>
<dbReference type="GO" id="GO:0009432">
    <property type="term" value="P:SOS response"/>
    <property type="evidence" value="ECO:0007669"/>
    <property type="project" value="UniProtKB-UniRule"/>
</dbReference>
<dbReference type="GO" id="GO:0006310">
    <property type="term" value="P:DNA recombination"/>
    <property type="evidence" value="ECO:0007669"/>
    <property type="project" value="UniProtKB-UniRule"/>
</dbReference>
<dbReference type="InterPro" id="IPR029491">
    <property type="entry name" value="Helicase_HTH"/>
</dbReference>
<dbReference type="GO" id="GO:0006260">
    <property type="term" value="P:DNA replication"/>
    <property type="evidence" value="ECO:0007669"/>
    <property type="project" value="InterPro"/>
</dbReference>
<dbReference type="EC" id="5.6.2.4" evidence="16"/>
<dbReference type="PROSITE" id="PS50967">
    <property type="entry name" value="HRDC"/>
    <property type="match status" value="1"/>
</dbReference>
<dbReference type="Gene3D" id="3.40.50.300">
    <property type="entry name" value="P-loop containing nucleotide triphosphate hydrolases"/>
    <property type="match status" value="2"/>
</dbReference>
<keyword evidence="12" id="KW-0233">DNA recombination</keyword>
<dbReference type="Gene3D" id="1.10.150.80">
    <property type="entry name" value="HRDC domain"/>
    <property type="match status" value="1"/>
</dbReference>
<keyword evidence="7" id="KW-0378">Hydrolase</keyword>
<dbReference type="Pfam" id="PF00270">
    <property type="entry name" value="DEAD"/>
    <property type="match status" value="1"/>
</dbReference>
<evidence type="ECO:0000256" key="12">
    <source>
        <dbReference type="ARBA" id="ARBA00023172"/>
    </source>
</evidence>
<keyword evidence="5" id="KW-0547">Nucleotide-binding</keyword>
<comment type="catalytic activity">
    <reaction evidence="15">
        <text>Couples ATP hydrolysis with the unwinding of duplex DNA by translocating in the 3'-5' direction.</text>
        <dbReference type="EC" id="5.6.2.4"/>
    </reaction>
</comment>
<evidence type="ECO:0000256" key="5">
    <source>
        <dbReference type="ARBA" id="ARBA00022741"/>
    </source>
</evidence>
<dbReference type="NCBIfam" id="TIGR01389">
    <property type="entry name" value="recQ"/>
    <property type="match status" value="1"/>
</dbReference>
<dbReference type="InterPro" id="IPR014001">
    <property type="entry name" value="Helicase_ATP-bd"/>
</dbReference>
<proteinExistence type="inferred from homology"/>
<dbReference type="GO" id="GO:0043138">
    <property type="term" value="F:3'-5' DNA helicase activity"/>
    <property type="evidence" value="ECO:0007669"/>
    <property type="project" value="UniProtKB-EC"/>
</dbReference>
<evidence type="ECO:0000256" key="4">
    <source>
        <dbReference type="ARBA" id="ARBA00022723"/>
    </source>
</evidence>
<dbReference type="GO" id="GO:0006281">
    <property type="term" value="P:DNA repair"/>
    <property type="evidence" value="ECO:0007669"/>
    <property type="project" value="UniProtKB-KW"/>
</dbReference>
<keyword evidence="6" id="KW-0227">DNA damage</keyword>
<evidence type="ECO:0000313" key="21">
    <source>
        <dbReference type="Proteomes" id="UP000005257"/>
    </source>
</evidence>
<dbReference type="SMART" id="SM00341">
    <property type="entry name" value="HRDC"/>
    <property type="match status" value="1"/>
</dbReference>
<comment type="similarity">
    <text evidence="3">Belongs to the helicase family. RecQ subfamily.</text>
</comment>
<evidence type="ECO:0000256" key="3">
    <source>
        <dbReference type="ARBA" id="ARBA00005446"/>
    </source>
</evidence>
<evidence type="ECO:0000256" key="11">
    <source>
        <dbReference type="ARBA" id="ARBA00023125"/>
    </source>
</evidence>
<reference evidence="20 21" key="1">
    <citation type="journal article" date="2013" name="Genome Announc.">
        <title>Complete Genome Sequence of Bacillus thuringiensis Serovar Israelensis Strain HD-789.</title>
        <authorList>
            <person name="Doggett N.A."/>
            <person name="Stubben C.J."/>
            <person name="Chertkov O."/>
            <person name="Bruce D.C."/>
            <person name="Detter J.C."/>
            <person name="Johnson S.L."/>
            <person name="Han C.S."/>
        </authorList>
    </citation>
    <scope>NUCLEOTIDE SEQUENCE [LARGE SCALE GENOMIC DNA]</scope>
    <source>
        <strain evidence="20 21">HD-789</strain>
    </source>
</reference>
<dbReference type="NCBIfam" id="TIGR00614">
    <property type="entry name" value="recQ_fam"/>
    <property type="match status" value="1"/>
</dbReference>
<dbReference type="SMART" id="SM00956">
    <property type="entry name" value="RQC"/>
    <property type="match status" value="1"/>
</dbReference>
<dbReference type="GO" id="GO:0043590">
    <property type="term" value="C:bacterial nucleoid"/>
    <property type="evidence" value="ECO:0007669"/>
    <property type="project" value="TreeGrafter"/>
</dbReference>
<comment type="cofactor">
    <cofactor evidence="2">
        <name>Zn(2+)</name>
        <dbReference type="ChEBI" id="CHEBI:29105"/>
    </cofactor>
</comment>
<evidence type="ECO:0000256" key="10">
    <source>
        <dbReference type="ARBA" id="ARBA00022840"/>
    </source>
</evidence>
<evidence type="ECO:0000256" key="14">
    <source>
        <dbReference type="ARBA" id="ARBA00023235"/>
    </source>
</evidence>
<evidence type="ECO:0000256" key="16">
    <source>
        <dbReference type="NCBIfam" id="TIGR01389"/>
    </source>
</evidence>
<evidence type="ECO:0000256" key="9">
    <source>
        <dbReference type="ARBA" id="ARBA00022833"/>
    </source>
</evidence>
<dbReference type="InterPro" id="IPR036390">
    <property type="entry name" value="WH_DNA-bd_sf"/>
</dbReference>
<feature type="domain" description="HRDC" evidence="17">
    <location>
        <begin position="512"/>
        <end position="592"/>
    </location>
</feature>
<dbReference type="FunFam" id="1.10.150.80:FF:000002">
    <property type="entry name" value="ATP-dependent DNA helicase RecQ"/>
    <property type="match status" value="1"/>
</dbReference>
<dbReference type="GO" id="GO:0009378">
    <property type="term" value="F:four-way junction helicase activity"/>
    <property type="evidence" value="ECO:0007669"/>
    <property type="project" value="TreeGrafter"/>
</dbReference>
<keyword evidence="10" id="KW-0067">ATP-binding</keyword>
<evidence type="ECO:0000256" key="1">
    <source>
        <dbReference type="ARBA" id="ARBA00001946"/>
    </source>
</evidence>
<protein>
    <recommendedName>
        <fullName evidence="16">DNA helicase RecQ</fullName>
        <ecNumber evidence="16">5.6.2.4</ecNumber>
    </recommendedName>
</protein>
<evidence type="ECO:0000256" key="2">
    <source>
        <dbReference type="ARBA" id="ARBA00001947"/>
    </source>
</evidence>
<dbReference type="KEGG" id="btn:BTF1_11610"/>
<evidence type="ECO:0000256" key="7">
    <source>
        <dbReference type="ARBA" id="ARBA00022801"/>
    </source>
</evidence>
<dbReference type="InterPro" id="IPR018982">
    <property type="entry name" value="RQC_domain"/>
</dbReference>
<dbReference type="Pfam" id="PF00271">
    <property type="entry name" value="Helicase_C"/>
    <property type="match status" value="1"/>
</dbReference>
<dbReference type="GO" id="GO:0030894">
    <property type="term" value="C:replisome"/>
    <property type="evidence" value="ECO:0007669"/>
    <property type="project" value="TreeGrafter"/>
</dbReference>
<organism evidence="20 21">
    <name type="scientific">Bacillus thuringiensis HD-789</name>
    <dbReference type="NCBI Taxonomy" id="1217737"/>
    <lineage>
        <taxon>Bacteria</taxon>
        <taxon>Bacillati</taxon>
        <taxon>Bacillota</taxon>
        <taxon>Bacilli</taxon>
        <taxon>Bacillales</taxon>
        <taxon>Bacillaceae</taxon>
        <taxon>Bacillus</taxon>
        <taxon>Bacillus cereus group</taxon>
    </lineage>
</organism>
<dbReference type="InterPro" id="IPR006293">
    <property type="entry name" value="DNA_helicase_ATP-dep_RecQ_bac"/>
</dbReference>
<feature type="domain" description="Helicase C-terminal" evidence="19">
    <location>
        <begin position="219"/>
        <end position="365"/>
    </location>
</feature>
<dbReference type="InterPro" id="IPR044876">
    <property type="entry name" value="HRDC_dom_sf"/>
</dbReference>
<evidence type="ECO:0000256" key="15">
    <source>
        <dbReference type="ARBA" id="ARBA00034617"/>
    </source>
</evidence>